<dbReference type="AlphaFoldDB" id="A0A8J2X2K7"/>
<evidence type="ECO:0008006" key="3">
    <source>
        <dbReference type="Google" id="ProtNLM"/>
    </source>
</evidence>
<dbReference type="SUPFAM" id="SSF64356">
    <property type="entry name" value="SNARE-like"/>
    <property type="match status" value="1"/>
</dbReference>
<proteinExistence type="predicted"/>
<dbReference type="CDD" id="cd14825">
    <property type="entry name" value="TRAPPC2_sedlin"/>
    <property type="match status" value="1"/>
</dbReference>
<evidence type="ECO:0000313" key="1">
    <source>
        <dbReference type="EMBL" id="CAH0378550.1"/>
    </source>
</evidence>
<sequence>MAAKDTTSKMFVVCGRDADLLYEAELNANFDAESPTAHLSHFVLHAALDNVDHLIATTPDVYLRVVDNFNEKRVYAFCTGGHAKFLLLHEGRNEDAVRNFFNDVYDKYVQALLNPFYVPDSELTSPAFDRSVRAAAKRYL</sequence>
<name>A0A8J2X2K7_9STRA</name>
<dbReference type="OrthoDB" id="10252102at2759"/>
<dbReference type="PANTHER" id="PTHR12403">
    <property type="entry name" value="TRAFFICKING PROTEIN PARTICLE COMPLEX SUBUNIT 2"/>
    <property type="match status" value="1"/>
</dbReference>
<gene>
    <name evidence="1" type="ORF">PECAL_6P01370</name>
</gene>
<dbReference type="InterPro" id="IPR006722">
    <property type="entry name" value="Sedlin"/>
</dbReference>
<comment type="caution">
    <text evidence="1">The sequence shown here is derived from an EMBL/GenBank/DDBJ whole genome shotgun (WGS) entry which is preliminary data.</text>
</comment>
<protein>
    <recommendedName>
        <fullName evidence="3">Trafficking protein particle complex subunit</fullName>
    </recommendedName>
</protein>
<keyword evidence="2" id="KW-1185">Reference proteome</keyword>
<evidence type="ECO:0000313" key="2">
    <source>
        <dbReference type="Proteomes" id="UP000789595"/>
    </source>
</evidence>
<accession>A0A8J2X2K7</accession>
<dbReference type="Pfam" id="PF04628">
    <property type="entry name" value="Sedlin_N"/>
    <property type="match status" value="1"/>
</dbReference>
<reference evidence="1" key="1">
    <citation type="submission" date="2021-11" db="EMBL/GenBank/DDBJ databases">
        <authorList>
            <consortium name="Genoscope - CEA"/>
            <person name="William W."/>
        </authorList>
    </citation>
    <scope>NUCLEOTIDE SEQUENCE</scope>
</reference>
<dbReference type="GO" id="GO:0005737">
    <property type="term" value="C:cytoplasm"/>
    <property type="evidence" value="ECO:0007669"/>
    <property type="project" value="GOC"/>
</dbReference>
<organism evidence="1 2">
    <name type="scientific">Pelagomonas calceolata</name>
    <dbReference type="NCBI Taxonomy" id="35677"/>
    <lineage>
        <taxon>Eukaryota</taxon>
        <taxon>Sar</taxon>
        <taxon>Stramenopiles</taxon>
        <taxon>Ochrophyta</taxon>
        <taxon>Pelagophyceae</taxon>
        <taxon>Pelagomonadales</taxon>
        <taxon>Pelagomonadaceae</taxon>
        <taxon>Pelagomonas</taxon>
    </lineage>
</organism>
<dbReference type="GO" id="GO:0006888">
    <property type="term" value="P:endoplasmic reticulum to Golgi vesicle-mediated transport"/>
    <property type="evidence" value="ECO:0007669"/>
    <property type="project" value="InterPro"/>
</dbReference>
<dbReference type="EMBL" id="CAKKNE010000006">
    <property type="protein sequence ID" value="CAH0378550.1"/>
    <property type="molecule type" value="Genomic_DNA"/>
</dbReference>
<dbReference type="Proteomes" id="UP000789595">
    <property type="component" value="Unassembled WGS sequence"/>
</dbReference>
<dbReference type="InterPro" id="IPR011012">
    <property type="entry name" value="Longin-like_dom_sf"/>
</dbReference>
<dbReference type="Gene3D" id="3.30.450.70">
    <property type="match status" value="1"/>
</dbReference>